<evidence type="ECO:0000256" key="2">
    <source>
        <dbReference type="SAM" id="MobiDB-lite"/>
    </source>
</evidence>
<feature type="domain" description="C2H2-type" evidence="3">
    <location>
        <begin position="31"/>
        <end position="61"/>
    </location>
</feature>
<keyword evidence="5" id="KW-1185">Reference proteome</keyword>
<dbReference type="PROSITE" id="PS50157">
    <property type="entry name" value="ZINC_FINGER_C2H2_2"/>
    <property type="match status" value="2"/>
</dbReference>
<sequence length="312" mass="35889">MYTCLICYKEYKYKKNLIRHIKEHHAGLESCDCTENNCSSTFIRRGYLFNHLTTIHGIEEELARFWIIYDDEINDCAATDEHDEECENTSKYNDSCGTSDAESRHSSYDNISDCYKSDDQPIRVESRTPTVEDSTTDSMQSTSKSSEETQPFFWNGPATKILLAKIKRDDATQKGKNTEKKMRLCIAEELASYGYKFTCHFQKLGLKAVPPFQSKTSMPQAWHLPSRTEGLTPKTVDSLEISKFILQSINIYTLNLLITSQEVKITVEQPTEEVEIIVEQPTEVENIVEVPPSFRKCLLKTNVPEFKWNRST</sequence>
<dbReference type="Proteomes" id="UP000507470">
    <property type="component" value="Unassembled WGS sequence"/>
</dbReference>
<feature type="compositionally biased region" description="Basic and acidic residues" evidence="2">
    <location>
        <begin position="115"/>
        <end position="126"/>
    </location>
</feature>
<evidence type="ECO:0000313" key="4">
    <source>
        <dbReference type="EMBL" id="CAC5355213.1"/>
    </source>
</evidence>
<accession>A0A6J7ZW67</accession>
<dbReference type="AlphaFoldDB" id="A0A6J7ZW67"/>
<keyword evidence="1" id="KW-0863">Zinc-finger</keyword>
<feature type="region of interest" description="Disordered" evidence="2">
    <location>
        <begin position="87"/>
        <end position="150"/>
    </location>
</feature>
<dbReference type="Gene3D" id="3.30.160.60">
    <property type="entry name" value="Classic Zinc Finger"/>
    <property type="match status" value="1"/>
</dbReference>
<evidence type="ECO:0000256" key="1">
    <source>
        <dbReference type="PROSITE-ProRule" id="PRU00042"/>
    </source>
</evidence>
<keyword evidence="1" id="KW-0862">Zinc</keyword>
<evidence type="ECO:0000313" key="5">
    <source>
        <dbReference type="Proteomes" id="UP000507470"/>
    </source>
</evidence>
<dbReference type="PROSITE" id="PS00028">
    <property type="entry name" value="ZINC_FINGER_C2H2_1"/>
    <property type="match status" value="2"/>
</dbReference>
<proteinExistence type="predicted"/>
<dbReference type="InterPro" id="IPR013087">
    <property type="entry name" value="Znf_C2H2_type"/>
</dbReference>
<dbReference type="SMART" id="SM00355">
    <property type="entry name" value="ZnF_C2H2"/>
    <property type="match status" value="2"/>
</dbReference>
<gene>
    <name evidence="4" type="ORF">MCOR_112</name>
</gene>
<protein>
    <recommendedName>
        <fullName evidence="3">C2H2-type domain-containing protein</fullName>
    </recommendedName>
</protein>
<dbReference type="EMBL" id="CACVKT020000011">
    <property type="protein sequence ID" value="CAC5355213.1"/>
    <property type="molecule type" value="Genomic_DNA"/>
</dbReference>
<evidence type="ECO:0000259" key="3">
    <source>
        <dbReference type="PROSITE" id="PS50157"/>
    </source>
</evidence>
<name>A0A6J7ZW67_MYTCO</name>
<keyword evidence="1" id="KW-0479">Metal-binding</keyword>
<dbReference type="GO" id="GO:0008270">
    <property type="term" value="F:zinc ion binding"/>
    <property type="evidence" value="ECO:0007669"/>
    <property type="project" value="UniProtKB-KW"/>
</dbReference>
<feature type="compositionally biased region" description="Polar residues" evidence="2">
    <location>
        <begin position="89"/>
        <end position="100"/>
    </location>
</feature>
<feature type="domain" description="C2H2-type" evidence="3">
    <location>
        <begin position="2"/>
        <end position="30"/>
    </location>
</feature>
<feature type="compositionally biased region" description="Polar residues" evidence="2">
    <location>
        <begin position="127"/>
        <end position="144"/>
    </location>
</feature>
<organism evidence="4 5">
    <name type="scientific">Mytilus coruscus</name>
    <name type="common">Sea mussel</name>
    <dbReference type="NCBI Taxonomy" id="42192"/>
    <lineage>
        <taxon>Eukaryota</taxon>
        <taxon>Metazoa</taxon>
        <taxon>Spiralia</taxon>
        <taxon>Lophotrochozoa</taxon>
        <taxon>Mollusca</taxon>
        <taxon>Bivalvia</taxon>
        <taxon>Autobranchia</taxon>
        <taxon>Pteriomorphia</taxon>
        <taxon>Mytilida</taxon>
        <taxon>Mytiloidea</taxon>
        <taxon>Mytilidae</taxon>
        <taxon>Mytilinae</taxon>
        <taxon>Mytilus</taxon>
    </lineage>
</organism>
<reference evidence="4 5" key="1">
    <citation type="submission" date="2020-06" db="EMBL/GenBank/DDBJ databases">
        <authorList>
            <person name="Li R."/>
            <person name="Bekaert M."/>
        </authorList>
    </citation>
    <scope>NUCLEOTIDE SEQUENCE [LARGE SCALE GENOMIC DNA]</scope>
    <source>
        <strain evidence="5">wild</strain>
    </source>
</reference>